<evidence type="ECO:0000256" key="9">
    <source>
        <dbReference type="SAM" id="Phobius"/>
    </source>
</evidence>
<feature type="transmembrane region" description="Helical" evidence="9">
    <location>
        <begin position="88"/>
        <end position="115"/>
    </location>
</feature>
<dbReference type="Proteomes" id="UP000835052">
    <property type="component" value="Unassembled WGS sequence"/>
</dbReference>
<feature type="transmembrane region" description="Helical" evidence="9">
    <location>
        <begin position="56"/>
        <end position="76"/>
    </location>
</feature>
<keyword evidence="2" id="KW-1003">Cell membrane</keyword>
<feature type="transmembrane region" description="Helical" evidence="9">
    <location>
        <begin position="173"/>
        <end position="198"/>
    </location>
</feature>
<evidence type="ECO:0000313" key="10">
    <source>
        <dbReference type="EMBL" id="CAD6194415.1"/>
    </source>
</evidence>
<accession>A0A8S1HGN3</accession>
<evidence type="ECO:0000313" key="11">
    <source>
        <dbReference type="Proteomes" id="UP000835052"/>
    </source>
</evidence>
<keyword evidence="7" id="KW-0675">Receptor</keyword>
<evidence type="ECO:0000256" key="7">
    <source>
        <dbReference type="ARBA" id="ARBA00023170"/>
    </source>
</evidence>
<keyword evidence="4 9" id="KW-1133">Transmembrane helix</keyword>
<evidence type="ECO:0000256" key="6">
    <source>
        <dbReference type="ARBA" id="ARBA00023136"/>
    </source>
</evidence>
<keyword evidence="3 9" id="KW-0812">Transmembrane</keyword>
<gene>
    <name evidence="10" type="ORF">CAUJ_LOCUS10334</name>
</gene>
<dbReference type="EMBL" id="CAJGYM010000044">
    <property type="protein sequence ID" value="CAD6194415.1"/>
    <property type="molecule type" value="Genomic_DNA"/>
</dbReference>
<keyword evidence="8" id="KW-0807">Transducer</keyword>
<evidence type="ECO:0000256" key="5">
    <source>
        <dbReference type="ARBA" id="ARBA00023040"/>
    </source>
</evidence>
<dbReference type="PANTHER" id="PTHR37441">
    <property type="entry name" value="PROTEIN CBG16518"/>
    <property type="match status" value="1"/>
</dbReference>
<keyword evidence="6 9" id="KW-0472">Membrane</keyword>
<organism evidence="10 11">
    <name type="scientific">Caenorhabditis auriculariae</name>
    <dbReference type="NCBI Taxonomy" id="2777116"/>
    <lineage>
        <taxon>Eukaryota</taxon>
        <taxon>Metazoa</taxon>
        <taxon>Ecdysozoa</taxon>
        <taxon>Nematoda</taxon>
        <taxon>Chromadorea</taxon>
        <taxon>Rhabditida</taxon>
        <taxon>Rhabditina</taxon>
        <taxon>Rhabditomorpha</taxon>
        <taxon>Rhabditoidea</taxon>
        <taxon>Rhabditidae</taxon>
        <taxon>Peloderinae</taxon>
        <taxon>Caenorhabditis</taxon>
    </lineage>
</organism>
<proteinExistence type="predicted"/>
<feature type="transmembrane region" description="Helical" evidence="9">
    <location>
        <begin position="127"/>
        <end position="153"/>
    </location>
</feature>
<feature type="transmembrane region" description="Helical" evidence="9">
    <location>
        <begin position="16"/>
        <end position="44"/>
    </location>
</feature>
<keyword evidence="11" id="KW-1185">Reference proteome</keyword>
<dbReference type="GO" id="GO:0004930">
    <property type="term" value="F:G protein-coupled receptor activity"/>
    <property type="evidence" value="ECO:0007669"/>
    <property type="project" value="UniProtKB-KW"/>
</dbReference>
<comment type="caution">
    <text evidence="10">The sequence shown here is derived from an EMBL/GenBank/DDBJ whole genome shotgun (WGS) entry which is preliminary data.</text>
</comment>
<protein>
    <submittedName>
        <fullName evidence="10">Uncharacterized protein</fullName>
    </submittedName>
</protein>
<keyword evidence="5" id="KW-0297">G-protein coupled receptor</keyword>
<evidence type="ECO:0000256" key="3">
    <source>
        <dbReference type="ARBA" id="ARBA00022692"/>
    </source>
</evidence>
<feature type="transmembrane region" description="Helical" evidence="9">
    <location>
        <begin position="262"/>
        <end position="282"/>
    </location>
</feature>
<dbReference type="AlphaFoldDB" id="A0A8S1HGN3"/>
<reference evidence="10" key="1">
    <citation type="submission" date="2020-10" db="EMBL/GenBank/DDBJ databases">
        <authorList>
            <person name="Kikuchi T."/>
        </authorList>
    </citation>
    <scope>NUCLEOTIDE SEQUENCE</scope>
    <source>
        <strain evidence="10">NKZ352</strain>
    </source>
</reference>
<evidence type="ECO:0000256" key="1">
    <source>
        <dbReference type="ARBA" id="ARBA00004651"/>
    </source>
</evidence>
<dbReference type="PANTHER" id="PTHR37441:SF7">
    <property type="entry name" value="G-PROTEIN COUPLED RECEPTORS FAMILY 1 PROFILE DOMAIN-CONTAINING PROTEIN"/>
    <property type="match status" value="1"/>
</dbReference>
<name>A0A8S1HGN3_9PELO</name>
<evidence type="ECO:0000256" key="4">
    <source>
        <dbReference type="ARBA" id="ARBA00022989"/>
    </source>
</evidence>
<sequence>MTSDINDAPAGQTPKWLLLLLPITSIVAWLFCITFIAILIGAILKKRVNSFDYSTIISRTIADTFTTILVGMSTWVVRRRDDHATDFIVVALLLHVATFGFVQNSTSYVVGIFLRHSNVLRSINENLTFNVLLTVISAKWLISVLYTVTYAFVSEAVIDTMRGHAVCKLASCPTMLMVVFVVLGIVSIFVIGFHWLVLFKVKQARHKEWKEDKPETSLTLRKLVAYGSPLLLYTVTSALSIVSVIIAWKITKADSVESHDELLPSLVTVAAVTVNLWCLRIINDVICTILADYRKLLPFFAVKPTRRVKPPGSIELSSFY</sequence>
<comment type="subcellular location">
    <subcellularLocation>
        <location evidence="1">Cell membrane</location>
        <topology evidence="1">Multi-pass membrane protein</topology>
    </subcellularLocation>
</comment>
<evidence type="ECO:0000256" key="8">
    <source>
        <dbReference type="ARBA" id="ARBA00023224"/>
    </source>
</evidence>
<feature type="transmembrane region" description="Helical" evidence="9">
    <location>
        <begin position="230"/>
        <end position="250"/>
    </location>
</feature>
<evidence type="ECO:0000256" key="2">
    <source>
        <dbReference type="ARBA" id="ARBA00022475"/>
    </source>
</evidence>
<dbReference type="GO" id="GO:0005886">
    <property type="term" value="C:plasma membrane"/>
    <property type="evidence" value="ECO:0007669"/>
    <property type="project" value="UniProtKB-SubCell"/>
</dbReference>
<dbReference type="InterPro" id="IPR040435">
    <property type="entry name" value="Put_GPCR_Chromadorea"/>
</dbReference>